<evidence type="ECO:0008006" key="4">
    <source>
        <dbReference type="Google" id="ProtNLM"/>
    </source>
</evidence>
<evidence type="ECO:0000313" key="3">
    <source>
        <dbReference type="Proteomes" id="UP000265581"/>
    </source>
</evidence>
<feature type="region of interest" description="Disordered" evidence="1">
    <location>
        <begin position="64"/>
        <end position="85"/>
    </location>
</feature>
<dbReference type="AlphaFoldDB" id="A0A371P8A1"/>
<accession>A0A371P8A1</accession>
<dbReference type="Proteomes" id="UP000265581">
    <property type="component" value="Unassembled WGS sequence"/>
</dbReference>
<feature type="compositionally biased region" description="Pro residues" evidence="1">
    <location>
        <begin position="73"/>
        <end position="85"/>
    </location>
</feature>
<reference evidence="2 3" key="1">
    <citation type="submission" date="2018-08" db="EMBL/GenBank/DDBJ databases">
        <title>Aeromicrobium sp. M2KJ-4, whole genome shotgun sequence.</title>
        <authorList>
            <person name="Tuo L."/>
        </authorList>
    </citation>
    <scope>NUCLEOTIDE SEQUENCE [LARGE SCALE GENOMIC DNA]</scope>
    <source>
        <strain evidence="2 3">M2KJ-4</strain>
    </source>
</reference>
<keyword evidence="3" id="KW-1185">Reference proteome</keyword>
<evidence type="ECO:0000313" key="2">
    <source>
        <dbReference type="EMBL" id="REK72183.1"/>
    </source>
</evidence>
<evidence type="ECO:0000256" key="1">
    <source>
        <dbReference type="SAM" id="MobiDB-lite"/>
    </source>
</evidence>
<comment type="caution">
    <text evidence="2">The sequence shown here is derived from an EMBL/GenBank/DDBJ whole genome shotgun (WGS) entry which is preliminary data.</text>
</comment>
<protein>
    <recommendedName>
        <fullName evidence="4">SPOR domain-containing protein</fullName>
    </recommendedName>
</protein>
<proteinExistence type="predicted"/>
<dbReference type="RefSeq" id="WP_119702316.1">
    <property type="nucleotide sequence ID" value="NZ_JBHSOI010000001.1"/>
</dbReference>
<dbReference type="OrthoDB" id="3731485at2"/>
<sequence>MGEVYFDEDGDADELVSALEAEGYATTLRREAFAGEEDWDDRGWVLAVEPFDARAAELVDVHGGWLTGDSRPAPEPPPLPQQPRR</sequence>
<dbReference type="EMBL" id="QUBR01000001">
    <property type="protein sequence ID" value="REK72183.1"/>
    <property type="molecule type" value="Genomic_DNA"/>
</dbReference>
<name>A0A371P8A1_9ACTN</name>
<organism evidence="2 3">
    <name type="scientific">Aeromicrobium endophyticum</name>
    <dbReference type="NCBI Taxonomy" id="2292704"/>
    <lineage>
        <taxon>Bacteria</taxon>
        <taxon>Bacillati</taxon>
        <taxon>Actinomycetota</taxon>
        <taxon>Actinomycetes</taxon>
        <taxon>Propionibacteriales</taxon>
        <taxon>Nocardioidaceae</taxon>
        <taxon>Aeromicrobium</taxon>
    </lineage>
</organism>
<gene>
    <name evidence="2" type="ORF">DX116_00595</name>
</gene>